<evidence type="ECO:0000313" key="3">
    <source>
        <dbReference type="Proteomes" id="UP000286974"/>
    </source>
</evidence>
<dbReference type="GO" id="GO:0008289">
    <property type="term" value="F:lipid binding"/>
    <property type="evidence" value="ECO:0007669"/>
    <property type="project" value="UniProtKB-KW"/>
</dbReference>
<dbReference type="PANTHER" id="PTHR33434:SF8">
    <property type="entry name" value="DEGV DOMAIN-CONTAINING PROTEIN SPR1019"/>
    <property type="match status" value="1"/>
</dbReference>
<sequence>MTNVKIVTDSAASLSPSTIQNSHITIIDLPVFINGKFYGSVNNISSDKFLHLLANCSSQPVIGPANVNDLTKLYDKLGSDGSQIISIHLSSALSPTFKTAQSAAQASVSDVLVIDSKATSSGLAYQVTKIAEHIQSGYPVELIAQGLTNLRCKTKTYFSVANSDQLINRQLISRFRGAIERKLKTSYIYQFTNNNFNLMMRSRSCQSIENFWHNQIQKMHNENIVKLTVLHAGETQWANLIQEVLANEFPFITIESRITKPEMASYMGLESTGITYLLG</sequence>
<dbReference type="InterPro" id="IPR050270">
    <property type="entry name" value="DegV_domain_contain"/>
</dbReference>
<comment type="caution">
    <text evidence="2">The sequence shown here is derived from an EMBL/GenBank/DDBJ whole genome shotgun (WGS) entry which is preliminary data.</text>
</comment>
<accession>A0A401FMG3</accession>
<name>A0A401FMG3_9LACO</name>
<dbReference type="EMBL" id="BEXA01000003">
    <property type="protein sequence ID" value="GAY73579.1"/>
    <property type="molecule type" value="Genomic_DNA"/>
</dbReference>
<dbReference type="Gene3D" id="3.30.1180.10">
    <property type="match status" value="1"/>
</dbReference>
<dbReference type="InterPro" id="IPR043168">
    <property type="entry name" value="DegV_C"/>
</dbReference>
<dbReference type="SUPFAM" id="SSF82549">
    <property type="entry name" value="DAK1/DegV-like"/>
    <property type="match status" value="1"/>
</dbReference>
<dbReference type="OrthoDB" id="5429275at2"/>
<dbReference type="AlphaFoldDB" id="A0A401FMG3"/>
<proteinExistence type="predicted"/>
<reference evidence="2 3" key="1">
    <citation type="submission" date="2017-11" db="EMBL/GenBank/DDBJ databases">
        <title>Draft Genome Sequence of Lactobacillus curieae NBRC 111893 isolated from Koso, a Japanese sugar-Vegetable Fermented Beverage.</title>
        <authorList>
            <person name="Chiou T.Y."/>
            <person name="Oshima K."/>
            <person name="Suda W."/>
            <person name="Hattori M."/>
            <person name="Takahashi T."/>
        </authorList>
    </citation>
    <scope>NUCLEOTIDE SEQUENCE [LARGE SCALE GENOMIC DNA]</scope>
    <source>
        <strain evidence="2 3">NBRC111893</strain>
    </source>
</reference>
<dbReference type="Pfam" id="PF02645">
    <property type="entry name" value="DegV"/>
    <property type="match status" value="1"/>
</dbReference>
<dbReference type="Gene3D" id="3.40.50.10170">
    <property type="match status" value="1"/>
</dbReference>
<keyword evidence="1" id="KW-0446">Lipid-binding</keyword>
<dbReference type="PROSITE" id="PS51482">
    <property type="entry name" value="DEGV"/>
    <property type="match status" value="1"/>
</dbReference>
<dbReference type="Proteomes" id="UP000286974">
    <property type="component" value="Unassembled WGS sequence"/>
</dbReference>
<evidence type="ECO:0000256" key="1">
    <source>
        <dbReference type="ARBA" id="ARBA00023121"/>
    </source>
</evidence>
<dbReference type="InterPro" id="IPR003797">
    <property type="entry name" value="DegV"/>
</dbReference>
<keyword evidence="3" id="KW-1185">Reference proteome</keyword>
<dbReference type="RefSeq" id="WP_125008502.1">
    <property type="nucleotide sequence ID" value="NZ_BEXA01000003.1"/>
</dbReference>
<protein>
    <recommendedName>
        <fullName evidence="4">DegV family protein</fullName>
    </recommendedName>
</protein>
<dbReference type="NCBIfam" id="TIGR00762">
    <property type="entry name" value="DegV"/>
    <property type="match status" value="1"/>
</dbReference>
<dbReference type="PANTHER" id="PTHR33434">
    <property type="entry name" value="DEGV DOMAIN-CONTAINING PROTEIN DR_1986-RELATED"/>
    <property type="match status" value="1"/>
</dbReference>
<evidence type="ECO:0000313" key="2">
    <source>
        <dbReference type="EMBL" id="GAY73579.1"/>
    </source>
</evidence>
<organism evidence="2 3">
    <name type="scientific">Lentilactobacillus kosonis</name>
    <dbReference type="NCBI Taxonomy" id="2810561"/>
    <lineage>
        <taxon>Bacteria</taxon>
        <taxon>Bacillati</taxon>
        <taxon>Bacillota</taxon>
        <taxon>Bacilli</taxon>
        <taxon>Lactobacillales</taxon>
        <taxon>Lactobacillaceae</taxon>
        <taxon>Lentilactobacillus</taxon>
    </lineage>
</organism>
<evidence type="ECO:0008006" key="4">
    <source>
        <dbReference type="Google" id="ProtNLM"/>
    </source>
</evidence>
<gene>
    <name evidence="2" type="ORF">NBRC111893_1725</name>
</gene>